<dbReference type="GO" id="GO:0005737">
    <property type="term" value="C:cytoplasm"/>
    <property type="evidence" value="ECO:0007669"/>
    <property type="project" value="TreeGrafter"/>
</dbReference>
<evidence type="ECO:0000313" key="5">
    <source>
        <dbReference type="Proteomes" id="UP000037843"/>
    </source>
</evidence>
<dbReference type="InterPro" id="IPR032466">
    <property type="entry name" value="Metal_Hydrolase"/>
</dbReference>
<keyword evidence="6" id="KW-1185">Reference proteome</keyword>
<gene>
    <name evidence="3" type="ORF">AN908_18980</name>
    <name evidence="4" type="ORF">AN912_13400</name>
</gene>
<dbReference type="GO" id="GO:0019748">
    <property type="term" value="P:secondary metabolic process"/>
    <property type="evidence" value="ECO:0007669"/>
    <property type="project" value="TreeGrafter"/>
</dbReference>
<name>A0A7V8RVH2_9MYCO</name>
<dbReference type="PANTHER" id="PTHR21240:SF28">
    <property type="entry name" value="ISO-OROTATE DECARBOXYLASE (EUROFUNG)"/>
    <property type="match status" value="1"/>
</dbReference>
<dbReference type="RefSeq" id="WP_043076965.1">
    <property type="nucleotide sequence ID" value="NZ_CP011530.1"/>
</dbReference>
<reference evidence="5 6" key="1">
    <citation type="submission" date="2015-09" db="EMBL/GenBank/DDBJ databases">
        <title>Genome Sequences of Mycobacterium immunogenum Isolates, Recuperated from a Chloraminated Drinking Water Distribution System Simulator Subjected to Episodes of Nitrification.</title>
        <authorList>
            <person name="Gomez-Alvarez V."/>
            <person name="Revetta R.P."/>
        </authorList>
    </citation>
    <scope>NUCLEOTIDE SEQUENCE [LARGE SCALE GENOMIC DNA]</scope>
    <source>
        <strain evidence="3 5">H008</strain>
        <strain evidence="4 6">H076</strain>
    </source>
</reference>
<comment type="caution">
    <text evidence="3">The sequence shown here is derived from an EMBL/GenBank/DDBJ whole genome shotgun (WGS) entry which is preliminary data.</text>
</comment>
<evidence type="ECO:0000313" key="4">
    <source>
        <dbReference type="EMBL" id="KPG33678.1"/>
    </source>
</evidence>
<evidence type="ECO:0000256" key="1">
    <source>
        <dbReference type="ARBA" id="ARBA00023239"/>
    </source>
</evidence>
<dbReference type="EMBL" id="LJFO01000011">
    <property type="protein sequence ID" value="KPG07598.1"/>
    <property type="molecule type" value="Genomic_DNA"/>
</dbReference>
<dbReference type="Pfam" id="PF04909">
    <property type="entry name" value="Amidohydro_2"/>
    <property type="match status" value="1"/>
</dbReference>
<proteinExistence type="predicted"/>
<dbReference type="GeneID" id="45766713"/>
<dbReference type="GO" id="GO:0016787">
    <property type="term" value="F:hydrolase activity"/>
    <property type="evidence" value="ECO:0007669"/>
    <property type="project" value="InterPro"/>
</dbReference>
<dbReference type="Gene3D" id="3.20.20.140">
    <property type="entry name" value="Metal-dependent hydrolases"/>
    <property type="match status" value="1"/>
</dbReference>
<evidence type="ECO:0000259" key="2">
    <source>
        <dbReference type="Pfam" id="PF04909"/>
    </source>
</evidence>
<dbReference type="EMBL" id="LJFS01000014">
    <property type="protein sequence ID" value="KPG33678.1"/>
    <property type="molecule type" value="Genomic_DNA"/>
</dbReference>
<protein>
    <recommendedName>
        <fullName evidence="2">Amidohydrolase-related domain-containing protein</fullName>
    </recommendedName>
</protein>
<accession>A0A7V8RVH2</accession>
<dbReference type="KEGG" id="miz:BAB75_22870"/>
<feature type="domain" description="Amidohydrolase-related" evidence="2">
    <location>
        <begin position="143"/>
        <end position="428"/>
    </location>
</feature>
<dbReference type="InterPro" id="IPR032465">
    <property type="entry name" value="ACMSD"/>
</dbReference>
<evidence type="ECO:0000313" key="6">
    <source>
        <dbReference type="Proteomes" id="UP000037962"/>
    </source>
</evidence>
<dbReference type="Proteomes" id="UP000037962">
    <property type="component" value="Unassembled WGS sequence"/>
</dbReference>
<sequence length="498" mass="55676">MRTRFDVREADADTLSSPELRPLTMVSADSHVSLPPKMYKHYVESKYHDSWSGYLDDVAIINKVVELTGYPAPEDALEVYDKRGVVSGAGEVGYFDPVWRLRHVEAEGIAAEFLHPFGPIGFVPFVDVQNSVRSHELRVAGAHAHNRFLADFCSEAPGRLLGVPLIYPWPDWEAGVADIVRARESGFRAIFPPMMPGTAPGDLPALYDGWWDPMWAACQDLGMVVHIHAGFGNPQGGVVEMVRNVFGRKENLDDPGNTGKTGLSVIDPSMLPKFDPDADPETAGTNSFLSELFETFGERRPLWQLMWGGVFDRFPGLKVAFQEIHADWVPVTLEYLERAHVANPGSMKLTPKEYWARHCACGTSLMRYGDVAVRHEVGLDKLMFGSDFPHFEGTWPNTHDWIRTTLGSVPEAEARAILGENAIEFYGLDRALLERTAKRVGPLYRELFNQEPVDPKLIRHFEFRAGINKPVNFKVDQMDQAFAEDRAGATRALAATRP</sequence>
<dbReference type="GO" id="GO:0016831">
    <property type="term" value="F:carboxy-lyase activity"/>
    <property type="evidence" value="ECO:0007669"/>
    <property type="project" value="InterPro"/>
</dbReference>
<dbReference type="InterPro" id="IPR006680">
    <property type="entry name" value="Amidohydro-rel"/>
</dbReference>
<evidence type="ECO:0000313" key="3">
    <source>
        <dbReference type="EMBL" id="KPG07598.1"/>
    </source>
</evidence>
<dbReference type="AlphaFoldDB" id="A0A7V8RVH2"/>
<dbReference type="Proteomes" id="UP000037843">
    <property type="component" value="Unassembled WGS sequence"/>
</dbReference>
<organism evidence="3 5">
    <name type="scientific">Mycobacteroides immunogenum</name>
    <dbReference type="NCBI Taxonomy" id="83262"/>
    <lineage>
        <taxon>Bacteria</taxon>
        <taxon>Bacillati</taxon>
        <taxon>Actinomycetota</taxon>
        <taxon>Actinomycetes</taxon>
        <taxon>Mycobacteriales</taxon>
        <taxon>Mycobacteriaceae</taxon>
        <taxon>Mycobacteroides</taxon>
    </lineage>
</organism>
<dbReference type="SUPFAM" id="SSF51556">
    <property type="entry name" value="Metallo-dependent hydrolases"/>
    <property type="match status" value="1"/>
</dbReference>
<dbReference type="PANTHER" id="PTHR21240">
    <property type="entry name" value="2-AMINO-3-CARBOXYLMUCONATE-6-SEMIALDEHYDE DECARBOXYLASE"/>
    <property type="match status" value="1"/>
</dbReference>
<keyword evidence="1" id="KW-0456">Lyase</keyword>